<accession>A0ABQ6K0S8</accession>
<reference evidence="2" key="1">
    <citation type="journal article" date="2019" name="Int. J. Syst. Evol. Microbiol.">
        <title>The Global Catalogue of Microorganisms (GCM) 10K type strain sequencing project: providing services to taxonomists for standard genome sequencing and annotation.</title>
        <authorList>
            <consortium name="The Broad Institute Genomics Platform"/>
            <consortium name="The Broad Institute Genome Sequencing Center for Infectious Disease"/>
            <person name="Wu L."/>
            <person name="Ma J."/>
        </authorList>
    </citation>
    <scope>NUCLEOTIDE SEQUENCE [LARGE SCALE GENOMIC DNA]</scope>
    <source>
        <strain evidence="2">NBRC 108894</strain>
    </source>
</reference>
<evidence type="ECO:0000313" key="1">
    <source>
        <dbReference type="EMBL" id="GMA93547.1"/>
    </source>
</evidence>
<comment type="caution">
    <text evidence="1">The sequence shown here is derived from an EMBL/GenBank/DDBJ whole genome shotgun (WGS) entry which is preliminary data.</text>
</comment>
<proteinExistence type="predicted"/>
<evidence type="ECO:0000313" key="2">
    <source>
        <dbReference type="Proteomes" id="UP001157034"/>
    </source>
</evidence>
<dbReference type="EMBL" id="BSVB01000001">
    <property type="protein sequence ID" value="GMA93547.1"/>
    <property type="molecule type" value="Genomic_DNA"/>
</dbReference>
<sequence length="351" mass="36932">MGAVDDVHDHVRVADLLQRRPERLDELMREVAHEPDRVGDRELAAVGGAGTTHGGVEGREQRVLDEHAGAGQAVQQARLAGVGVARDRDRGHLVAVAGGALGLARGREALDLPTQPRHPGVDAAPVQLDLRLTGAAGAHALPARRLAARLARHRLAPAAQSRQQVLELRELDLGLALAALGVLAEDVEDHGRAVDDLDLHSVFERAPLARGQFGVGHDGVRPERRDDAGEFLDLAAAEVGRGVRVRSALQQAVEHDGARRLGEGGELAQGVLGLLERRAGIDADEHDVLETELPVLDLGDVLELRPETADPTQRGALLPVELLAVGVGQREGAVLLLEGGGAALEAAHGCP</sequence>
<name>A0ABQ6K0S8_9MICO</name>
<gene>
    <name evidence="1" type="ORF">GCM10025881_03710</name>
</gene>
<protein>
    <submittedName>
        <fullName evidence="1">Uncharacterized protein</fullName>
    </submittedName>
</protein>
<keyword evidence="2" id="KW-1185">Reference proteome</keyword>
<dbReference type="Proteomes" id="UP001157034">
    <property type="component" value="Unassembled WGS sequence"/>
</dbReference>
<organism evidence="1 2">
    <name type="scientific">Pseudolysinimonas kribbensis</name>
    <dbReference type="NCBI Taxonomy" id="433641"/>
    <lineage>
        <taxon>Bacteria</taxon>
        <taxon>Bacillati</taxon>
        <taxon>Actinomycetota</taxon>
        <taxon>Actinomycetes</taxon>
        <taxon>Micrococcales</taxon>
        <taxon>Microbacteriaceae</taxon>
        <taxon>Pseudolysinimonas</taxon>
    </lineage>
</organism>